<dbReference type="GO" id="GO:0045892">
    <property type="term" value="P:negative regulation of DNA-templated transcription"/>
    <property type="evidence" value="ECO:0007669"/>
    <property type="project" value="UniProtKB-ARBA"/>
</dbReference>
<name>A0A7G9WC79_ALKCA</name>
<evidence type="ECO:0000313" key="1">
    <source>
        <dbReference type="EMBL" id="QNO16291.1"/>
    </source>
</evidence>
<proteinExistence type="predicted"/>
<accession>A0A7G9WC79</accession>
<dbReference type="InterPro" id="IPR038390">
    <property type="entry name" value="Metal_Tscrpt_repr_sf"/>
</dbReference>
<sequence>MKMGCNHDVQSRLKKIEGQVRGIQKMVEDERYCVDILTQLAAVRAAVNKVGIMVLEGHTKGCMSEALSSDNKEEKVEELMGVLSKFLK</sequence>
<keyword evidence="2" id="KW-1185">Reference proteome</keyword>
<dbReference type="GO" id="GO:0046872">
    <property type="term" value="F:metal ion binding"/>
    <property type="evidence" value="ECO:0007669"/>
    <property type="project" value="InterPro"/>
</dbReference>
<dbReference type="PANTHER" id="PTHR33677">
    <property type="entry name" value="TRANSCRIPTIONAL REPRESSOR FRMR-RELATED"/>
    <property type="match status" value="1"/>
</dbReference>
<dbReference type="Proteomes" id="UP000516160">
    <property type="component" value="Chromosome"/>
</dbReference>
<dbReference type="InterPro" id="IPR003735">
    <property type="entry name" value="Metal_Tscrpt_repr"/>
</dbReference>
<gene>
    <name evidence="1" type="ORF">HYG86_16695</name>
</gene>
<protein>
    <submittedName>
        <fullName evidence="1">Metal-sensitive transcriptional regulator</fullName>
    </submittedName>
</protein>
<dbReference type="GO" id="GO:0003677">
    <property type="term" value="F:DNA binding"/>
    <property type="evidence" value="ECO:0007669"/>
    <property type="project" value="InterPro"/>
</dbReference>
<dbReference type="Pfam" id="PF02583">
    <property type="entry name" value="Trns_repr_metal"/>
    <property type="match status" value="1"/>
</dbReference>
<dbReference type="PANTHER" id="PTHR33677:SF3">
    <property type="entry name" value="COPPER-SENSING TRANSCRIPTIONAL REPRESSOR RICR"/>
    <property type="match status" value="1"/>
</dbReference>
<evidence type="ECO:0000313" key="2">
    <source>
        <dbReference type="Proteomes" id="UP000516160"/>
    </source>
</evidence>
<organism evidence="1 2">
    <name type="scientific">Alkalicella caledoniensis</name>
    <dbReference type="NCBI Taxonomy" id="2731377"/>
    <lineage>
        <taxon>Bacteria</taxon>
        <taxon>Bacillati</taxon>
        <taxon>Bacillota</taxon>
        <taxon>Clostridia</taxon>
        <taxon>Eubacteriales</taxon>
        <taxon>Proteinivoracaceae</taxon>
        <taxon>Alkalicella</taxon>
    </lineage>
</organism>
<dbReference type="AlphaFoldDB" id="A0A7G9WC79"/>
<dbReference type="KEGG" id="acae:HYG86_16695"/>
<dbReference type="EMBL" id="CP058559">
    <property type="protein sequence ID" value="QNO16291.1"/>
    <property type="molecule type" value="Genomic_DNA"/>
</dbReference>
<dbReference type="RefSeq" id="WP_213166683.1">
    <property type="nucleotide sequence ID" value="NZ_CP058559.1"/>
</dbReference>
<dbReference type="Gene3D" id="1.20.58.1000">
    <property type="entry name" value="Metal-sensitive repressor, helix protomer"/>
    <property type="match status" value="1"/>
</dbReference>
<dbReference type="CDD" id="cd10148">
    <property type="entry name" value="CsoR-like_DUF156"/>
    <property type="match status" value="1"/>
</dbReference>
<reference evidence="1 2" key="1">
    <citation type="submission" date="2020-07" db="EMBL/GenBank/DDBJ databases">
        <title>Alkalicella. sp. LB2 genome.</title>
        <authorList>
            <person name="Postec A."/>
            <person name="Quemeneur M."/>
        </authorList>
    </citation>
    <scope>NUCLEOTIDE SEQUENCE [LARGE SCALE GENOMIC DNA]</scope>
    <source>
        <strain evidence="1 2">LB2</strain>
    </source>
</reference>